<dbReference type="EMBL" id="CXSU01000005">
    <property type="protein sequence ID" value="CTQ48304.1"/>
    <property type="molecule type" value="Genomic_DNA"/>
</dbReference>
<feature type="signal peptide" evidence="1">
    <location>
        <begin position="1"/>
        <end position="22"/>
    </location>
</feature>
<dbReference type="Proteomes" id="UP000049222">
    <property type="component" value="Unassembled WGS sequence"/>
</dbReference>
<dbReference type="STRING" id="420998.JDO7802_00306"/>
<evidence type="ECO:0000313" key="3">
    <source>
        <dbReference type="Proteomes" id="UP000049222"/>
    </source>
</evidence>
<gene>
    <name evidence="2" type="ORF">JDO7802_00306</name>
</gene>
<dbReference type="PROSITE" id="PS51257">
    <property type="entry name" value="PROKAR_LIPOPROTEIN"/>
    <property type="match status" value="1"/>
</dbReference>
<feature type="chain" id="PRO_5005807780" description="Lipoprotein" evidence="1">
    <location>
        <begin position="23"/>
        <end position="45"/>
    </location>
</feature>
<dbReference type="AlphaFoldDB" id="A0A0M6YEE3"/>
<evidence type="ECO:0000313" key="2">
    <source>
        <dbReference type="EMBL" id="CTQ48304.1"/>
    </source>
</evidence>
<evidence type="ECO:0008006" key="4">
    <source>
        <dbReference type="Google" id="ProtNLM"/>
    </source>
</evidence>
<organism evidence="2 3">
    <name type="scientific">Jannaschia donghaensis</name>
    <dbReference type="NCBI Taxonomy" id="420998"/>
    <lineage>
        <taxon>Bacteria</taxon>
        <taxon>Pseudomonadati</taxon>
        <taxon>Pseudomonadota</taxon>
        <taxon>Alphaproteobacteria</taxon>
        <taxon>Rhodobacterales</taxon>
        <taxon>Roseobacteraceae</taxon>
        <taxon>Jannaschia</taxon>
    </lineage>
</organism>
<dbReference type="RefSeq" id="WP_187298071.1">
    <property type="nucleotide sequence ID" value="NZ_CXSU01000005.1"/>
</dbReference>
<evidence type="ECO:0000256" key="1">
    <source>
        <dbReference type="SAM" id="SignalP"/>
    </source>
</evidence>
<name>A0A0M6YEE3_9RHOB</name>
<keyword evidence="3" id="KW-1185">Reference proteome</keyword>
<accession>A0A0M6YEE3</accession>
<reference evidence="2 3" key="1">
    <citation type="submission" date="2015-07" db="EMBL/GenBank/DDBJ databases">
        <authorList>
            <person name="Noorani M."/>
        </authorList>
    </citation>
    <scope>NUCLEOTIDE SEQUENCE [LARGE SCALE GENOMIC DNA]</scope>
    <source>
        <strain evidence="2 3">CECT 7802</strain>
    </source>
</reference>
<protein>
    <recommendedName>
        <fullName evidence="4">Lipoprotein</fullName>
    </recommendedName>
</protein>
<sequence>MTTRLKTLLAALLLLPVVSGCAAAVGAGAAIAADEVAEDNGGNLF</sequence>
<proteinExistence type="predicted"/>
<keyword evidence="1" id="KW-0732">Signal</keyword>